<dbReference type="NCBIfam" id="TIGR01536">
    <property type="entry name" value="asn_synth_AEB"/>
    <property type="match status" value="1"/>
</dbReference>
<dbReference type="PANTHER" id="PTHR43284:SF1">
    <property type="entry name" value="ASPARAGINE SYNTHETASE"/>
    <property type="match status" value="1"/>
</dbReference>
<evidence type="ECO:0000313" key="9">
    <source>
        <dbReference type="EMBL" id="MFD2754734.1"/>
    </source>
</evidence>
<evidence type="ECO:0000256" key="6">
    <source>
        <dbReference type="ARBA" id="ARBA00022962"/>
    </source>
</evidence>
<dbReference type="Gene3D" id="3.60.20.10">
    <property type="entry name" value="Glutamine Phosphoribosylpyrophosphate, subunit 1, domain 1"/>
    <property type="match status" value="1"/>
</dbReference>
<dbReference type="PIRSF" id="PIRSF001589">
    <property type="entry name" value="Asn_synthetase_glu-h"/>
    <property type="match status" value="1"/>
</dbReference>
<keyword evidence="10" id="KW-1185">Reference proteome</keyword>
<dbReference type="InterPro" id="IPR033738">
    <property type="entry name" value="AsnB_N"/>
</dbReference>
<comment type="similarity">
    <text evidence="2">Belongs to the asparagine synthetase family.</text>
</comment>
<dbReference type="SUPFAM" id="SSF52402">
    <property type="entry name" value="Adenine nucleotide alpha hydrolases-like"/>
    <property type="match status" value="1"/>
</dbReference>
<dbReference type="PANTHER" id="PTHR43284">
    <property type="entry name" value="ASPARAGINE SYNTHETASE (GLUTAMINE-HYDROLYZING)"/>
    <property type="match status" value="1"/>
</dbReference>
<evidence type="ECO:0000256" key="5">
    <source>
        <dbReference type="ARBA" id="ARBA00022840"/>
    </source>
</evidence>
<evidence type="ECO:0000259" key="8">
    <source>
        <dbReference type="PROSITE" id="PS51278"/>
    </source>
</evidence>
<feature type="domain" description="Glutamine amidotransferase type-2" evidence="8">
    <location>
        <begin position="2"/>
        <end position="237"/>
    </location>
</feature>
<dbReference type="CDD" id="cd01991">
    <property type="entry name" value="Asn_synthase_B_C"/>
    <property type="match status" value="1"/>
</dbReference>
<dbReference type="GO" id="GO:0004066">
    <property type="term" value="F:asparagine synthase (glutamine-hydrolyzing) activity"/>
    <property type="evidence" value="ECO:0007669"/>
    <property type="project" value="UniProtKB-EC"/>
</dbReference>
<accession>A0ABW5UPC8</accession>
<comment type="caution">
    <text evidence="9">The sequence shown here is derived from an EMBL/GenBank/DDBJ whole genome shotgun (WGS) entry which is preliminary data.</text>
</comment>
<evidence type="ECO:0000256" key="4">
    <source>
        <dbReference type="ARBA" id="ARBA00022741"/>
    </source>
</evidence>
<dbReference type="RefSeq" id="WP_066475982.1">
    <property type="nucleotide sequence ID" value="NZ_BCNT01000005.1"/>
</dbReference>
<dbReference type="InterPro" id="IPR001962">
    <property type="entry name" value="Asn_synthase"/>
</dbReference>
<dbReference type="InterPro" id="IPR051786">
    <property type="entry name" value="ASN_synthetase/amidase"/>
</dbReference>
<comment type="pathway">
    <text evidence="1">Amino-acid biosynthesis; L-asparagine biosynthesis; L-asparagine from L-aspartate (L-Gln route): step 1/1.</text>
</comment>
<dbReference type="Proteomes" id="UP001597463">
    <property type="component" value="Unassembled WGS sequence"/>
</dbReference>
<keyword evidence="4" id="KW-0547">Nucleotide-binding</keyword>
<gene>
    <name evidence="9" type="primary">asnB</name>
    <name evidence="9" type="ORF">ACFSW6_11600</name>
</gene>
<evidence type="ECO:0000256" key="7">
    <source>
        <dbReference type="ARBA" id="ARBA00048741"/>
    </source>
</evidence>
<dbReference type="InterPro" id="IPR014729">
    <property type="entry name" value="Rossmann-like_a/b/a_fold"/>
</dbReference>
<organism evidence="9 10">
    <name type="scientific">Comamonas terrae</name>
    <dbReference type="NCBI Taxonomy" id="673548"/>
    <lineage>
        <taxon>Bacteria</taxon>
        <taxon>Pseudomonadati</taxon>
        <taxon>Pseudomonadota</taxon>
        <taxon>Betaproteobacteria</taxon>
        <taxon>Burkholderiales</taxon>
        <taxon>Comamonadaceae</taxon>
        <taxon>Comamonas</taxon>
    </lineage>
</organism>
<dbReference type="SUPFAM" id="SSF56235">
    <property type="entry name" value="N-terminal nucleophile aminohydrolases (Ntn hydrolases)"/>
    <property type="match status" value="1"/>
</dbReference>
<dbReference type="EMBL" id="JBHUMV010000005">
    <property type="protein sequence ID" value="MFD2754734.1"/>
    <property type="molecule type" value="Genomic_DNA"/>
</dbReference>
<dbReference type="InterPro" id="IPR029055">
    <property type="entry name" value="Ntn_hydrolases_N"/>
</dbReference>
<keyword evidence="6" id="KW-0315">Glutamine amidotransferase</keyword>
<protein>
    <recommendedName>
        <fullName evidence="3">asparagine synthase (glutamine-hydrolyzing)</fullName>
        <ecNumber evidence="3">6.3.5.4</ecNumber>
    </recommendedName>
</protein>
<proteinExistence type="inferred from homology"/>
<keyword evidence="9" id="KW-0436">Ligase</keyword>
<comment type="catalytic activity">
    <reaction evidence="7">
        <text>L-aspartate + L-glutamine + ATP + H2O = L-asparagine + L-glutamate + AMP + diphosphate + H(+)</text>
        <dbReference type="Rhea" id="RHEA:12228"/>
        <dbReference type="ChEBI" id="CHEBI:15377"/>
        <dbReference type="ChEBI" id="CHEBI:15378"/>
        <dbReference type="ChEBI" id="CHEBI:29985"/>
        <dbReference type="ChEBI" id="CHEBI:29991"/>
        <dbReference type="ChEBI" id="CHEBI:30616"/>
        <dbReference type="ChEBI" id="CHEBI:33019"/>
        <dbReference type="ChEBI" id="CHEBI:58048"/>
        <dbReference type="ChEBI" id="CHEBI:58359"/>
        <dbReference type="ChEBI" id="CHEBI:456215"/>
        <dbReference type="EC" id="6.3.5.4"/>
    </reaction>
</comment>
<dbReference type="InterPro" id="IPR017932">
    <property type="entry name" value="GATase_2_dom"/>
</dbReference>
<dbReference type="Pfam" id="PF00733">
    <property type="entry name" value="Asn_synthase"/>
    <property type="match status" value="1"/>
</dbReference>
<evidence type="ECO:0000256" key="1">
    <source>
        <dbReference type="ARBA" id="ARBA00005187"/>
    </source>
</evidence>
<dbReference type="Pfam" id="PF13522">
    <property type="entry name" value="GATase_6"/>
    <property type="match status" value="1"/>
</dbReference>
<dbReference type="Gene3D" id="3.40.50.620">
    <property type="entry name" value="HUPs"/>
    <property type="match status" value="1"/>
</dbReference>
<reference evidence="10" key="1">
    <citation type="journal article" date="2019" name="Int. J. Syst. Evol. Microbiol.">
        <title>The Global Catalogue of Microorganisms (GCM) 10K type strain sequencing project: providing services to taxonomists for standard genome sequencing and annotation.</title>
        <authorList>
            <consortium name="The Broad Institute Genomics Platform"/>
            <consortium name="The Broad Institute Genome Sequencing Center for Infectious Disease"/>
            <person name="Wu L."/>
            <person name="Ma J."/>
        </authorList>
    </citation>
    <scope>NUCLEOTIDE SEQUENCE [LARGE SCALE GENOMIC DNA]</scope>
    <source>
        <strain evidence="10">TISTR 1906</strain>
    </source>
</reference>
<keyword evidence="5" id="KW-0067">ATP-binding</keyword>
<evidence type="ECO:0000256" key="3">
    <source>
        <dbReference type="ARBA" id="ARBA00012737"/>
    </source>
</evidence>
<name>A0ABW5UPC8_9BURK</name>
<dbReference type="InterPro" id="IPR006426">
    <property type="entry name" value="Asn_synth_AEB"/>
</dbReference>
<evidence type="ECO:0000313" key="10">
    <source>
        <dbReference type="Proteomes" id="UP001597463"/>
    </source>
</evidence>
<sequence>MCGFVGFLTAGQWARDEVAPGLLERMAETIVHRGPDSAGYWHDAAGGIALGHRRLAIVELSPAGAQPMRSACGRYVMAFNGEIYNHLDLRRQLGTKEHSHPSPLAGGEDGNAGWRGHSDTETLLAGFSVWGLRATLERCVGMFAIAVWDKKERSLTLARDRLGEKPLYYGWQGQGADASLLFGSDLAALKAHPAFAADINRDALSLYMRHNAIAAPHSIYRGICKLQPGCLLTASLAQREPKIEAYWSLPQVALQGAATPFAGTEVEAVDALEALLKDAVRQQMMADVPLGAFLSGGIDSSTVVALMQAQSQRPVKTFTIGFNEQGYNEALHAKAVAHHLGTDHTELYVTPQQALDVIPKLPQLYSEPFSDSSQIPTFLVSQLARQQVTVSLSGDAGDELFAGYSRYLFTRNLWRKLESLPQSLRRLGAAGIQVLSPTSWNTLCKPVQPLLPASLRQSNMGDKLHKGAALLNARSVDELYLDLVTHWKPDDLVLGAIEPFTPLRGNPLSLTGLDEVQRMMVLDAVTYLPDDILCKVDRAAMGVSLETRVPFLDHRVVEFAWKLPQHLKLRGSVGKWALRQVLYRHVPREMIERPKMGFGVPLDEWLRGPLRDWAEDLLSESRLRQEGYFNPVPIRQKWNEHVSGKRNWQHHLWDVLMFQAWLTEY</sequence>
<dbReference type="PROSITE" id="PS51278">
    <property type="entry name" value="GATASE_TYPE_2"/>
    <property type="match status" value="1"/>
</dbReference>
<dbReference type="EC" id="6.3.5.4" evidence="3"/>
<dbReference type="CDD" id="cd00712">
    <property type="entry name" value="AsnB"/>
    <property type="match status" value="1"/>
</dbReference>
<evidence type="ECO:0000256" key="2">
    <source>
        <dbReference type="ARBA" id="ARBA00005752"/>
    </source>
</evidence>